<proteinExistence type="predicted"/>
<comment type="caution">
    <text evidence="2">The sequence shown here is derived from an EMBL/GenBank/DDBJ whole genome shotgun (WGS) entry which is preliminary data.</text>
</comment>
<accession>A0ABR1E4N0</accession>
<dbReference type="PANTHER" id="PTHR19446">
    <property type="entry name" value="REVERSE TRANSCRIPTASES"/>
    <property type="match status" value="1"/>
</dbReference>
<evidence type="ECO:0000256" key="1">
    <source>
        <dbReference type="SAM" id="MobiDB-lite"/>
    </source>
</evidence>
<organism evidence="2 3">
    <name type="scientific">Necator americanus</name>
    <name type="common">Human hookworm</name>
    <dbReference type="NCBI Taxonomy" id="51031"/>
    <lineage>
        <taxon>Eukaryota</taxon>
        <taxon>Metazoa</taxon>
        <taxon>Ecdysozoa</taxon>
        <taxon>Nematoda</taxon>
        <taxon>Chromadorea</taxon>
        <taxon>Rhabditida</taxon>
        <taxon>Rhabditina</taxon>
        <taxon>Rhabditomorpha</taxon>
        <taxon>Strongyloidea</taxon>
        <taxon>Ancylostomatidae</taxon>
        <taxon>Bunostominae</taxon>
        <taxon>Necator</taxon>
    </lineage>
</organism>
<evidence type="ECO:0000313" key="3">
    <source>
        <dbReference type="Proteomes" id="UP001303046"/>
    </source>
</evidence>
<feature type="compositionally biased region" description="Polar residues" evidence="1">
    <location>
        <begin position="368"/>
        <end position="383"/>
    </location>
</feature>
<gene>
    <name evidence="2" type="primary">Necator_chrV.g19866</name>
    <name evidence="2" type="ORF">RB195_015074</name>
</gene>
<feature type="region of interest" description="Disordered" evidence="1">
    <location>
        <begin position="359"/>
        <end position="383"/>
    </location>
</feature>
<sequence>MVLSSGALVGQRRNHRRHQLTYQGSTLLTPEELHKRKMRTLKLQLDCVPPRNTTQSDIRKYRAVWGVAFDSDHRSESDIRKYRAVWGVAFDSDHRPVLLSFKIRFHKRNRESTWQPRKKFAFASAETKFTYNSVCAARSAGDFNQEKRLRRKLRRQLQQDRDNEWMSRAMEFGKAWEDRNPRKTYALLKQYSGQMKRCSPVLNTANGVAVGETTLPIWRKHLKALLNRLEPSAPELEHIHRPTYAVNEEPSTESGVLVCTQKLNNGKSGGDDGISAEMLKYLPPSGIREMINIIRSIWIDEGITDSWRHTIIIPVHKKLSVTDPRDYRGISLLCVMYKELERIILNRLIKYREEATRDEQAGFRPGRQGQQNSSMSSVTWTVR</sequence>
<dbReference type="Proteomes" id="UP001303046">
    <property type="component" value="Unassembled WGS sequence"/>
</dbReference>
<dbReference type="EMBL" id="JAVFWL010000005">
    <property type="protein sequence ID" value="KAK6757021.1"/>
    <property type="molecule type" value="Genomic_DNA"/>
</dbReference>
<name>A0ABR1E4N0_NECAM</name>
<keyword evidence="3" id="KW-1185">Reference proteome</keyword>
<evidence type="ECO:0008006" key="4">
    <source>
        <dbReference type="Google" id="ProtNLM"/>
    </source>
</evidence>
<reference evidence="2 3" key="1">
    <citation type="submission" date="2023-08" db="EMBL/GenBank/DDBJ databases">
        <title>A Necator americanus chromosomal reference genome.</title>
        <authorList>
            <person name="Ilik V."/>
            <person name="Petrzelkova K.J."/>
            <person name="Pardy F."/>
            <person name="Fuh T."/>
            <person name="Niatou-Singa F.S."/>
            <person name="Gouil Q."/>
            <person name="Baker L."/>
            <person name="Ritchie M.E."/>
            <person name="Jex A.R."/>
            <person name="Gazzola D."/>
            <person name="Li H."/>
            <person name="Toshio Fujiwara R."/>
            <person name="Zhan B."/>
            <person name="Aroian R.V."/>
            <person name="Pafco B."/>
            <person name="Schwarz E.M."/>
        </authorList>
    </citation>
    <scope>NUCLEOTIDE SEQUENCE [LARGE SCALE GENOMIC DNA]</scope>
    <source>
        <strain evidence="2 3">Aroian</strain>
        <tissue evidence="2">Whole animal</tissue>
    </source>
</reference>
<evidence type="ECO:0000313" key="2">
    <source>
        <dbReference type="EMBL" id="KAK6757021.1"/>
    </source>
</evidence>
<protein>
    <recommendedName>
        <fullName evidence="4">Reverse transcriptase domain-containing protein</fullName>
    </recommendedName>
</protein>